<dbReference type="InterPro" id="IPR004821">
    <property type="entry name" value="Cyt_trans-like"/>
</dbReference>
<dbReference type="SUPFAM" id="SSF52374">
    <property type="entry name" value="Nucleotidylyl transferase"/>
    <property type="match status" value="1"/>
</dbReference>
<dbReference type="Pfam" id="PF01467">
    <property type="entry name" value="CTP_transf_like"/>
    <property type="match status" value="1"/>
</dbReference>
<dbReference type="OrthoDB" id="9802794at2"/>
<accession>A0A562VEH4</accession>
<proteinExistence type="predicted"/>
<reference evidence="4 5" key="1">
    <citation type="journal article" date="2013" name="Stand. Genomic Sci.">
        <title>Genomic Encyclopedia of Type Strains, Phase I: The one thousand microbial genomes (KMG-I) project.</title>
        <authorList>
            <person name="Kyrpides N.C."/>
            <person name="Woyke T."/>
            <person name="Eisen J.A."/>
            <person name="Garrity G."/>
            <person name="Lilburn T.G."/>
            <person name="Beck B.J."/>
            <person name="Whitman W.B."/>
            <person name="Hugenholtz P."/>
            <person name="Klenk H.P."/>
        </authorList>
    </citation>
    <scope>NUCLEOTIDE SEQUENCE [LARGE SCALE GENOMIC DNA]</scope>
    <source>
        <strain evidence="4 5">DSM 45044</strain>
    </source>
</reference>
<evidence type="ECO:0000256" key="2">
    <source>
        <dbReference type="ARBA" id="ARBA00022695"/>
    </source>
</evidence>
<dbReference type="AlphaFoldDB" id="A0A562VEH4"/>
<evidence type="ECO:0000313" key="4">
    <source>
        <dbReference type="EMBL" id="TWJ16265.1"/>
    </source>
</evidence>
<sequence>MTRSIAVVSGYFSPLHVGHIRMMREARGLADLLVVVVNNDAQQVLKKGRVVIPARDRAEVVGAVGVVDEVVLAVDEDPSVRETLRLLRKRYPNDRIVFANGGDRSDAGLIAEADVCAESGIEIVFGVGGADKADSSSRIIAETGL</sequence>
<keyword evidence="2 4" id="KW-0548">Nucleotidyltransferase</keyword>
<comment type="caution">
    <text evidence="4">The sequence shown here is derived from an EMBL/GenBank/DDBJ whole genome shotgun (WGS) entry which is preliminary data.</text>
</comment>
<dbReference type="InterPro" id="IPR050385">
    <property type="entry name" value="Archaeal_FAD_synthase"/>
</dbReference>
<evidence type="ECO:0000259" key="3">
    <source>
        <dbReference type="Pfam" id="PF01467"/>
    </source>
</evidence>
<dbReference type="NCBIfam" id="TIGR00125">
    <property type="entry name" value="cyt_tran_rel"/>
    <property type="match status" value="1"/>
</dbReference>
<dbReference type="Proteomes" id="UP000321617">
    <property type="component" value="Unassembled WGS sequence"/>
</dbReference>
<dbReference type="GO" id="GO:0016301">
    <property type="term" value="F:kinase activity"/>
    <property type="evidence" value="ECO:0007669"/>
    <property type="project" value="UniProtKB-KW"/>
</dbReference>
<feature type="domain" description="Cytidyltransferase-like" evidence="3">
    <location>
        <begin position="8"/>
        <end position="103"/>
    </location>
</feature>
<dbReference type="PANTHER" id="PTHR43793:SF1">
    <property type="entry name" value="FAD SYNTHASE"/>
    <property type="match status" value="1"/>
</dbReference>
<organism evidence="4 5">
    <name type="scientific">Stackebrandtia albiflava</name>
    <dbReference type="NCBI Taxonomy" id="406432"/>
    <lineage>
        <taxon>Bacteria</taxon>
        <taxon>Bacillati</taxon>
        <taxon>Actinomycetota</taxon>
        <taxon>Actinomycetes</taxon>
        <taxon>Glycomycetales</taxon>
        <taxon>Glycomycetaceae</taxon>
        <taxon>Stackebrandtia</taxon>
    </lineage>
</organism>
<gene>
    <name evidence="4" type="ORF">LX16_1992</name>
</gene>
<dbReference type="EMBL" id="VLLL01000005">
    <property type="protein sequence ID" value="TWJ16265.1"/>
    <property type="molecule type" value="Genomic_DNA"/>
</dbReference>
<dbReference type="RefSeq" id="WP_147136386.1">
    <property type="nucleotide sequence ID" value="NZ_BAABIJ010000001.1"/>
</dbReference>
<protein>
    <submittedName>
        <fullName evidence="4">Glycerol-3-phosphate cytidylyltransferase/D-beta-D-heptose 7-phosphate kinase/D-beta-D-heptose 1-phosphate adenosyltransferase</fullName>
    </submittedName>
</protein>
<dbReference type="PANTHER" id="PTHR43793">
    <property type="entry name" value="FAD SYNTHASE"/>
    <property type="match status" value="1"/>
</dbReference>
<dbReference type="GO" id="GO:0016779">
    <property type="term" value="F:nucleotidyltransferase activity"/>
    <property type="evidence" value="ECO:0007669"/>
    <property type="project" value="UniProtKB-KW"/>
</dbReference>
<evidence type="ECO:0000256" key="1">
    <source>
        <dbReference type="ARBA" id="ARBA00022679"/>
    </source>
</evidence>
<dbReference type="InterPro" id="IPR014729">
    <property type="entry name" value="Rossmann-like_a/b/a_fold"/>
</dbReference>
<evidence type="ECO:0000313" key="5">
    <source>
        <dbReference type="Proteomes" id="UP000321617"/>
    </source>
</evidence>
<keyword evidence="1 4" id="KW-0808">Transferase</keyword>
<name>A0A562VEH4_9ACTN</name>
<keyword evidence="5" id="KW-1185">Reference proteome</keyword>
<dbReference type="Gene3D" id="3.40.50.620">
    <property type="entry name" value="HUPs"/>
    <property type="match status" value="1"/>
</dbReference>
<keyword evidence="4" id="KW-0418">Kinase</keyword>